<protein>
    <submittedName>
        <fullName evidence="4">Protein kinase domain-containing protein</fullName>
    </submittedName>
</protein>
<evidence type="ECO:0000256" key="1">
    <source>
        <dbReference type="SAM" id="MobiDB-lite"/>
    </source>
</evidence>
<dbReference type="EMBL" id="UZAH01033995">
    <property type="protein sequence ID" value="VDP32612.1"/>
    <property type="molecule type" value="Genomic_DNA"/>
</dbReference>
<name>A0A183GIH8_HELPZ</name>
<proteinExistence type="predicted"/>
<dbReference type="AlphaFoldDB" id="A0A183GIH8"/>
<evidence type="ECO:0000313" key="3">
    <source>
        <dbReference type="Proteomes" id="UP000050761"/>
    </source>
</evidence>
<dbReference type="WBParaSite" id="HPBE_0002243901-mRNA-1">
    <property type="protein sequence ID" value="HPBE_0002243901-mRNA-1"/>
    <property type="gene ID" value="HPBE_0002243901"/>
</dbReference>
<organism evidence="3 4">
    <name type="scientific">Heligmosomoides polygyrus</name>
    <name type="common">Parasitic roundworm</name>
    <dbReference type="NCBI Taxonomy" id="6339"/>
    <lineage>
        <taxon>Eukaryota</taxon>
        <taxon>Metazoa</taxon>
        <taxon>Ecdysozoa</taxon>
        <taxon>Nematoda</taxon>
        <taxon>Chromadorea</taxon>
        <taxon>Rhabditida</taxon>
        <taxon>Rhabditina</taxon>
        <taxon>Rhabditomorpha</taxon>
        <taxon>Strongyloidea</taxon>
        <taxon>Heligmosomidae</taxon>
        <taxon>Heligmosomoides</taxon>
    </lineage>
</organism>
<feature type="compositionally biased region" description="Acidic residues" evidence="1">
    <location>
        <begin position="85"/>
        <end position="94"/>
    </location>
</feature>
<reference evidence="2 3" key="1">
    <citation type="submission" date="2018-11" db="EMBL/GenBank/DDBJ databases">
        <authorList>
            <consortium name="Pathogen Informatics"/>
        </authorList>
    </citation>
    <scope>NUCLEOTIDE SEQUENCE [LARGE SCALE GENOMIC DNA]</scope>
</reference>
<evidence type="ECO:0000313" key="4">
    <source>
        <dbReference type="WBParaSite" id="HPBE_0002243901-mRNA-1"/>
    </source>
</evidence>
<evidence type="ECO:0000313" key="2">
    <source>
        <dbReference type="EMBL" id="VDP32612.1"/>
    </source>
</evidence>
<feature type="compositionally biased region" description="Polar residues" evidence="1">
    <location>
        <begin position="118"/>
        <end position="128"/>
    </location>
</feature>
<dbReference type="OrthoDB" id="269822at2759"/>
<gene>
    <name evidence="2" type="ORF">HPBE_LOCUS22438</name>
</gene>
<accession>A0A3P8C2B8</accession>
<accession>A0A183GIH8</accession>
<dbReference type="Proteomes" id="UP000050761">
    <property type="component" value="Unassembled WGS sequence"/>
</dbReference>
<sequence>MSANPQVVIHLPTLKFGSPLDAAPFRDEMMLAERIASILQDFELRQLEIEKWRTIHSALMNPFSRARKDESLALALRHPFMKCDDAEDEEEEENLQAIVGTASRSRNGALPTPPPSPTVDSFNAKVSK</sequence>
<reference evidence="4" key="2">
    <citation type="submission" date="2019-09" db="UniProtKB">
        <authorList>
            <consortium name="WormBaseParasite"/>
        </authorList>
    </citation>
    <scope>IDENTIFICATION</scope>
</reference>
<feature type="region of interest" description="Disordered" evidence="1">
    <location>
        <begin position="84"/>
        <end position="128"/>
    </location>
</feature>
<keyword evidence="3" id="KW-1185">Reference proteome</keyword>